<evidence type="ECO:0000256" key="1">
    <source>
        <dbReference type="ARBA" id="ARBA00023015"/>
    </source>
</evidence>
<feature type="domain" description="HTH lacI-type" evidence="4">
    <location>
        <begin position="5"/>
        <end position="59"/>
    </location>
</feature>
<dbReference type="PANTHER" id="PTHR30146">
    <property type="entry name" value="LACI-RELATED TRANSCRIPTIONAL REPRESSOR"/>
    <property type="match status" value="1"/>
</dbReference>
<dbReference type="PROSITE" id="PS50932">
    <property type="entry name" value="HTH_LACI_2"/>
    <property type="match status" value="1"/>
</dbReference>
<dbReference type="Gene3D" id="3.40.50.2300">
    <property type="match status" value="2"/>
</dbReference>
<name>A0ABU1AM64_9BACT</name>
<reference evidence="5 6" key="1">
    <citation type="submission" date="2023-04" db="EMBL/GenBank/DDBJ databases">
        <title>A novel bacteria isolated from coastal sediment.</title>
        <authorList>
            <person name="Liu X.-J."/>
            <person name="Du Z.-J."/>
        </authorList>
    </citation>
    <scope>NUCLEOTIDE SEQUENCE [LARGE SCALE GENOMIC DNA]</scope>
    <source>
        <strain evidence="5 6">SDUM461004</strain>
    </source>
</reference>
<protein>
    <submittedName>
        <fullName evidence="5">LacI family DNA-binding transcriptional regulator</fullName>
    </submittedName>
</protein>
<dbReference type="PROSITE" id="PS00356">
    <property type="entry name" value="HTH_LACI_1"/>
    <property type="match status" value="1"/>
</dbReference>
<gene>
    <name evidence="5" type="ORF">QEH59_09665</name>
</gene>
<dbReference type="SUPFAM" id="SSF53822">
    <property type="entry name" value="Periplasmic binding protein-like I"/>
    <property type="match status" value="1"/>
</dbReference>
<dbReference type="SMART" id="SM00354">
    <property type="entry name" value="HTH_LACI"/>
    <property type="match status" value="1"/>
</dbReference>
<dbReference type="Pfam" id="PF00532">
    <property type="entry name" value="Peripla_BP_1"/>
    <property type="match status" value="1"/>
</dbReference>
<evidence type="ECO:0000313" key="5">
    <source>
        <dbReference type="EMBL" id="MDQ8194693.1"/>
    </source>
</evidence>
<dbReference type="InterPro" id="IPR001761">
    <property type="entry name" value="Peripla_BP/Lac1_sug-bd_dom"/>
</dbReference>
<dbReference type="PANTHER" id="PTHR30146:SF24">
    <property type="entry name" value="XYLOSE OPERON REGULATORY PROTEIN"/>
    <property type="match status" value="1"/>
</dbReference>
<dbReference type="EMBL" id="JARXIC010000013">
    <property type="protein sequence ID" value="MDQ8194693.1"/>
    <property type="molecule type" value="Genomic_DNA"/>
</dbReference>
<dbReference type="GO" id="GO:0003677">
    <property type="term" value="F:DNA binding"/>
    <property type="evidence" value="ECO:0007669"/>
    <property type="project" value="UniProtKB-KW"/>
</dbReference>
<dbReference type="Proteomes" id="UP001243717">
    <property type="component" value="Unassembled WGS sequence"/>
</dbReference>
<dbReference type="Pfam" id="PF00356">
    <property type="entry name" value="LacI"/>
    <property type="match status" value="1"/>
</dbReference>
<organism evidence="5 6">
    <name type="scientific">Thalassobacterium sedimentorum</name>
    <dbReference type="NCBI Taxonomy" id="3041258"/>
    <lineage>
        <taxon>Bacteria</taxon>
        <taxon>Pseudomonadati</taxon>
        <taxon>Verrucomicrobiota</taxon>
        <taxon>Opitutia</taxon>
        <taxon>Puniceicoccales</taxon>
        <taxon>Coraliomargaritaceae</taxon>
        <taxon>Thalassobacterium</taxon>
    </lineage>
</organism>
<evidence type="ECO:0000313" key="6">
    <source>
        <dbReference type="Proteomes" id="UP001243717"/>
    </source>
</evidence>
<dbReference type="RefSeq" id="WP_308985160.1">
    <property type="nucleotide sequence ID" value="NZ_JARXIC010000013.1"/>
</dbReference>
<dbReference type="InterPro" id="IPR000843">
    <property type="entry name" value="HTH_LacI"/>
</dbReference>
<evidence type="ECO:0000259" key="4">
    <source>
        <dbReference type="PROSITE" id="PS50932"/>
    </source>
</evidence>
<evidence type="ECO:0000256" key="2">
    <source>
        <dbReference type="ARBA" id="ARBA00023125"/>
    </source>
</evidence>
<dbReference type="SUPFAM" id="SSF47413">
    <property type="entry name" value="lambda repressor-like DNA-binding domains"/>
    <property type="match status" value="1"/>
</dbReference>
<keyword evidence="3" id="KW-0804">Transcription</keyword>
<proteinExistence type="predicted"/>
<dbReference type="Gene3D" id="1.10.260.40">
    <property type="entry name" value="lambda repressor-like DNA-binding domains"/>
    <property type="match status" value="1"/>
</dbReference>
<keyword evidence="6" id="KW-1185">Reference proteome</keyword>
<dbReference type="InterPro" id="IPR010982">
    <property type="entry name" value="Lambda_DNA-bd_dom_sf"/>
</dbReference>
<keyword evidence="2 5" id="KW-0238">DNA-binding</keyword>
<dbReference type="CDD" id="cd01392">
    <property type="entry name" value="HTH_LacI"/>
    <property type="match status" value="1"/>
</dbReference>
<sequence length="351" mass="39408">MKQRVSMRDIAKAADVSVMTVSLALKNSPRCANATRRRILALADEMGFSPDPALRALVSYRHQKNNPSYSGTIAYINNTASPNLVKRGGYHQNLFDGASERGKQLGYKVEEFWINEPGVKRDRISQILQARGIQGLILGPQVSAHSKLILDWQHFCVVQIGFSLESPKFHTIGADVYKAVFRIMLELCRLGYRRIGLALNHHQDERVENRYSGAYLAVQNKMPSTYQRIPILCEDDIDASAFSSWYYMHRPDAIICGQNKCVEFLQAMGISIPKDVGYVAPFKANLDQFAHADGRQEDSGQKAVEILSGMIDRNERGIPESRMIHTVEPLWNSGKTVLRQGAAVPLEYPVE</sequence>
<comment type="caution">
    <text evidence="5">The sequence shown here is derived from an EMBL/GenBank/DDBJ whole genome shotgun (WGS) entry which is preliminary data.</text>
</comment>
<accession>A0ABU1AM64</accession>
<evidence type="ECO:0000256" key="3">
    <source>
        <dbReference type="ARBA" id="ARBA00023163"/>
    </source>
</evidence>
<dbReference type="InterPro" id="IPR028082">
    <property type="entry name" value="Peripla_BP_I"/>
</dbReference>
<keyword evidence="1" id="KW-0805">Transcription regulation</keyword>